<dbReference type="InterPro" id="IPR029063">
    <property type="entry name" value="SAM-dependent_MTases_sf"/>
</dbReference>
<accession>A0ABR3QHK0</accession>
<dbReference type="PANTHER" id="PTHR43836:SF2">
    <property type="entry name" value="CATECHOL O-METHYLTRANSFERASE 1-RELATED"/>
    <property type="match status" value="1"/>
</dbReference>
<keyword evidence="4" id="KW-0949">S-adenosyl-L-methionine</keyword>
<evidence type="ECO:0000256" key="5">
    <source>
        <dbReference type="ARBA" id="ARBA00022939"/>
    </source>
</evidence>
<keyword evidence="2" id="KW-0489">Methyltransferase</keyword>
<gene>
    <name evidence="7" type="ORF">SLS59_010094</name>
</gene>
<sequence length="219" mass="23943">MDGREHVLHKHILGLPHLAGRPEAILSAIDKWSAKNDILMTIGAERGDLILDIISEIKPKTMVELGAYIGYSAIKFGQAVRDLGGERYLSLEANQEYAAIARSMIELAGLSGFVHVIVGSSSSSLVNLAFAEPTLRIDLLFIDHSGRLYEEDLTLAERSSLLSPHAVVIADNIVDPNASNYVAKMNVRAPKRGSEQAVDEDPRGGERFVYDSRTLSFTL</sequence>
<name>A0ABR3QHK0_9PLEO</name>
<evidence type="ECO:0000256" key="1">
    <source>
        <dbReference type="ARBA" id="ARBA00012880"/>
    </source>
</evidence>
<evidence type="ECO:0000313" key="7">
    <source>
        <dbReference type="EMBL" id="KAL1591635.1"/>
    </source>
</evidence>
<evidence type="ECO:0000256" key="2">
    <source>
        <dbReference type="ARBA" id="ARBA00022603"/>
    </source>
</evidence>
<dbReference type="Gene3D" id="3.40.50.150">
    <property type="entry name" value="Vaccinia Virus protein VP39"/>
    <property type="match status" value="1"/>
</dbReference>
<evidence type="ECO:0000256" key="4">
    <source>
        <dbReference type="ARBA" id="ARBA00022691"/>
    </source>
</evidence>
<comment type="caution">
    <text evidence="7">The sequence shown here is derived from an EMBL/GenBank/DDBJ whole genome shotgun (WGS) entry which is preliminary data.</text>
</comment>
<dbReference type="Pfam" id="PF13578">
    <property type="entry name" value="Methyltransf_24"/>
    <property type="match status" value="1"/>
</dbReference>
<evidence type="ECO:0000256" key="6">
    <source>
        <dbReference type="ARBA" id="ARBA00023453"/>
    </source>
</evidence>
<dbReference type="EMBL" id="JAKIXB020000058">
    <property type="protein sequence ID" value="KAL1591635.1"/>
    <property type="molecule type" value="Genomic_DNA"/>
</dbReference>
<dbReference type="PROSITE" id="PS51682">
    <property type="entry name" value="SAM_OMT_I"/>
    <property type="match status" value="1"/>
</dbReference>
<dbReference type="EC" id="2.1.1.6" evidence="1"/>
<dbReference type="InterPro" id="IPR002935">
    <property type="entry name" value="SAM_O-MeTrfase"/>
</dbReference>
<keyword evidence="5" id="KW-0128">Catecholamine metabolism</keyword>
<dbReference type="SUPFAM" id="SSF53335">
    <property type="entry name" value="S-adenosyl-L-methionine-dependent methyltransferases"/>
    <property type="match status" value="1"/>
</dbReference>
<reference evidence="7 8" key="1">
    <citation type="submission" date="2024-02" db="EMBL/GenBank/DDBJ databases">
        <title>De novo assembly and annotation of 12 fungi associated with fruit tree decline syndrome in Ontario, Canada.</title>
        <authorList>
            <person name="Sulman M."/>
            <person name="Ellouze W."/>
            <person name="Ilyukhin E."/>
        </authorList>
    </citation>
    <scope>NUCLEOTIDE SEQUENCE [LARGE SCALE GENOMIC DNA]</scope>
    <source>
        <strain evidence="7 8">M97-236</strain>
    </source>
</reference>
<proteinExistence type="inferred from homology"/>
<dbReference type="Proteomes" id="UP001521222">
    <property type="component" value="Unassembled WGS sequence"/>
</dbReference>
<organism evidence="7 8">
    <name type="scientific">Nothophoma quercina</name>
    <dbReference type="NCBI Taxonomy" id="749835"/>
    <lineage>
        <taxon>Eukaryota</taxon>
        <taxon>Fungi</taxon>
        <taxon>Dikarya</taxon>
        <taxon>Ascomycota</taxon>
        <taxon>Pezizomycotina</taxon>
        <taxon>Dothideomycetes</taxon>
        <taxon>Pleosporomycetidae</taxon>
        <taxon>Pleosporales</taxon>
        <taxon>Pleosporineae</taxon>
        <taxon>Didymellaceae</taxon>
        <taxon>Nothophoma</taxon>
    </lineage>
</organism>
<keyword evidence="3" id="KW-0808">Transferase</keyword>
<dbReference type="PANTHER" id="PTHR43836">
    <property type="entry name" value="CATECHOL O-METHYLTRANSFERASE 1-RELATED"/>
    <property type="match status" value="1"/>
</dbReference>
<keyword evidence="8" id="KW-1185">Reference proteome</keyword>
<protein>
    <recommendedName>
        <fullName evidence="1">catechol O-methyltransferase</fullName>
        <ecNumber evidence="1">2.1.1.6</ecNumber>
    </recommendedName>
</protein>
<evidence type="ECO:0000256" key="3">
    <source>
        <dbReference type="ARBA" id="ARBA00022679"/>
    </source>
</evidence>
<comment type="similarity">
    <text evidence="6">Belongs to the class I-like SAM-binding methyltransferase superfamily. Cation-dependent O-methyltransferase family.</text>
</comment>
<evidence type="ECO:0000313" key="8">
    <source>
        <dbReference type="Proteomes" id="UP001521222"/>
    </source>
</evidence>